<organism evidence="3 4">
    <name type="scientific">Vitis rotundifolia</name>
    <name type="common">Muscadine grape</name>
    <dbReference type="NCBI Taxonomy" id="103349"/>
    <lineage>
        <taxon>Eukaryota</taxon>
        <taxon>Viridiplantae</taxon>
        <taxon>Streptophyta</taxon>
        <taxon>Embryophyta</taxon>
        <taxon>Tracheophyta</taxon>
        <taxon>Spermatophyta</taxon>
        <taxon>Magnoliopsida</taxon>
        <taxon>eudicotyledons</taxon>
        <taxon>Gunneridae</taxon>
        <taxon>Pentapetalae</taxon>
        <taxon>rosids</taxon>
        <taxon>Vitales</taxon>
        <taxon>Vitaceae</taxon>
        <taxon>Viteae</taxon>
        <taxon>Vitis</taxon>
    </lineage>
</organism>
<comment type="caution">
    <text evidence="3">The sequence shown here is derived from an EMBL/GenBank/DDBJ whole genome shotgun (WGS) entry which is preliminary data.</text>
</comment>
<protein>
    <recommendedName>
        <fullName evidence="5">Pentatricopeptide repeat-containing protein</fullName>
    </recommendedName>
</protein>
<feature type="repeat" description="PPR" evidence="2">
    <location>
        <begin position="201"/>
        <end position="235"/>
    </location>
</feature>
<dbReference type="FunFam" id="1.25.40.10:FF:000031">
    <property type="entry name" value="Pentatricopeptide repeat-containing protein mitochondrial"/>
    <property type="match status" value="1"/>
</dbReference>
<dbReference type="InterPro" id="IPR046848">
    <property type="entry name" value="E_motif"/>
</dbReference>
<evidence type="ECO:0000256" key="2">
    <source>
        <dbReference type="PROSITE-ProRule" id="PRU00708"/>
    </source>
</evidence>
<feature type="repeat" description="PPR" evidence="2">
    <location>
        <begin position="304"/>
        <end position="339"/>
    </location>
</feature>
<reference evidence="3 4" key="1">
    <citation type="journal article" date="2023" name="BMC Biotechnol.">
        <title>Vitis rotundifolia cv Carlos genome sequencing.</title>
        <authorList>
            <person name="Huff M."/>
            <person name="Hulse-Kemp A."/>
            <person name="Scheffler B."/>
            <person name="Youngblood R."/>
            <person name="Simpson S."/>
            <person name="Babiker E."/>
            <person name="Staton M."/>
        </authorList>
    </citation>
    <scope>NUCLEOTIDE SEQUENCE [LARGE SCALE GENOMIC DNA]</scope>
    <source>
        <tissue evidence="3">Leaf</tissue>
    </source>
</reference>
<dbReference type="Pfam" id="PF01535">
    <property type="entry name" value="PPR"/>
    <property type="match status" value="6"/>
</dbReference>
<accession>A0AA39E0S2</accession>
<dbReference type="NCBIfam" id="TIGR00756">
    <property type="entry name" value="PPR"/>
    <property type="match status" value="7"/>
</dbReference>
<dbReference type="PROSITE" id="PS51375">
    <property type="entry name" value="PPR"/>
    <property type="match status" value="8"/>
</dbReference>
<feature type="repeat" description="PPR" evidence="2">
    <location>
        <begin position="170"/>
        <end position="200"/>
    </location>
</feature>
<dbReference type="Pfam" id="PF13041">
    <property type="entry name" value="PPR_2"/>
    <property type="match status" value="3"/>
</dbReference>
<dbReference type="InterPro" id="IPR011990">
    <property type="entry name" value="TPR-like_helical_dom_sf"/>
</dbReference>
<evidence type="ECO:0000313" key="3">
    <source>
        <dbReference type="EMBL" id="KAJ9700912.1"/>
    </source>
</evidence>
<name>A0AA39E0S2_VITRO</name>
<dbReference type="Proteomes" id="UP001168098">
    <property type="component" value="Unassembled WGS sequence"/>
</dbReference>
<dbReference type="FunFam" id="1.25.40.10:FF:000090">
    <property type="entry name" value="Pentatricopeptide repeat-containing protein, chloroplastic"/>
    <property type="match status" value="1"/>
</dbReference>
<dbReference type="PANTHER" id="PTHR47926">
    <property type="entry name" value="PENTATRICOPEPTIDE REPEAT-CONTAINING PROTEIN"/>
    <property type="match status" value="1"/>
</dbReference>
<dbReference type="GO" id="GO:0003723">
    <property type="term" value="F:RNA binding"/>
    <property type="evidence" value="ECO:0007669"/>
    <property type="project" value="InterPro"/>
</dbReference>
<keyword evidence="1" id="KW-0677">Repeat</keyword>
<dbReference type="InterPro" id="IPR046960">
    <property type="entry name" value="PPR_At4g14850-like_plant"/>
</dbReference>
<dbReference type="AlphaFoldDB" id="A0AA39E0S2"/>
<feature type="repeat" description="PPR" evidence="2">
    <location>
        <begin position="100"/>
        <end position="134"/>
    </location>
</feature>
<feature type="repeat" description="PPR" evidence="2">
    <location>
        <begin position="612"/>
        <end position="646"/>
    </location>
</feature>
<dbReference type="GO" id="GO:0009451">
    <property type="term" value="P:RNA modification"/>
    <property type="evidence" value="ECO:0007669"/>
    <property type="project" value="InterPro"/>
</dbReference>
<evidence type="ECO:0000256" key="1">
    <source>
        <dbReference type="ARBA" id="ARBA00022737"/>
    </source>
</evidence>
<dbReference type="EMBL" id="JARBHA010000005">
    <property type="protein sequence ID" value="KAJ9700912.1"/>
    <property type="molecule type" value="Genomic_DNA"/>
</dbReference>
<sequence length="800" mass="89513">MYSLIKTFAGNRRFLQSVFLFKKLLLSPSWLKPDILVFPPLIKSCAYLPHPNFGFLIHGYLMKCGFGNWVGVGNSLIRMYMKFGHIWDAYGVFEEMPIRDEDLFNSLVSGFGSNGFYDEVLVLFEHMLDVGLLPSLDSAFYVIMACGELGNLKKGRLVHEFLIENGFDRNLSILNSLISMYIKIGKIDSGRRVFCDMPKKDIVSWNSLITAYARNGNWGEAFNLFLSMKSAGDLFPNRITFLGLLLACGQIGNLDLGKSIHGHLICTGLMPDLRLGTAMVNMYAKCDRVECAQTIFEEELFDKSLVSWNSLIAGYSHNGYDQKATLLYERMISESNLKPDAVTFANVVPAYASLANIRRIQSIHTFIVKKGLDMDGDVVLGTAMVDAYGKCLDIKAAKSLFSGIKNPNTATWNAMIAGNNLNDHADKSMLLFLEMLQSKVFPDAITMVMLFQSCGEIGSLKQGTMVHCYCLSKGFSPHLTVGNAIIDMYMRFGCVKSSRLLFNEMSLKNVVTWNTMLFGYVKIGDSAMAMRVFCQMQSENQYKPDSVTMISFIQASAAILTSCGAEIAHGFIAKLGLDSETLVMNSLIDAYAKTGFIEKARSLFMQMGNLRDQSSWNIMIAGCGMNGQGREACELVSHMEEDGYRPNSITFTSLLSSCSHSGLIEEGCWYFDMMMRKYKIQPGLEHWTCIIDMHARAGRLEEAYQLIENGLHQNSDGDALWDCDAVWGALLSACRMNMNMELGLLAGEKLLKLAPDNCGYRTLLSNLYASGKRWDEKAKLRREFEDQRLMKKPGLSVVEM</sequence>
<gene>
    <name evidence="3" type="ORF">PVL29_006305</name>
</gene>
<dbReference type="InterPro" id="IPR002885">
    <property type="entry name" value="PPR_rpt"/>
</dbReference>
<dbReference type="Gene3D" id="1.25.40.10">
    <property type="entry name" value="Tetratricopeptide repeat domain"/>
    <property type="match status" value="6"/>
</dbReference>
<dbReference type="PANTHER" id="PTHR47926:SF386">
    <property type="entry name" value="PENTATRICOPEPTIDE REPEAT-CONTAINING PROTEIN"/>
    <property type="match status" value="1"/>
</dbReference>
<feature type="repeat" description="PPR" evidence="2">
    <location>
        <begin position="408"/>
        <end position="442"/>
    </location>
</feature>
<evidence type="ECO:0000313" key="4">
    <source>
        <dbReference type="Proteomes" id="UP001168098"/>
    </source>
</evidence>
<feature type="repeat" description="PPR" evidence="2">
    <location>
        <begin position="647"/>
        <end position="682"/>
    </location>
</feature>
<feature type="repeat" description="PPR" evidence="2">
    <location>
        <begin position="509"/>
        <end position="543"/>
    </location>
</feature>
<keyword evidence="4" id="KW-1185">Reference proteome</keyword>
<evidence type="ECO:0008006" key="5">
    <source>
        <dbReference type="Google" id="ProtNLM"/>
    </source>
</evidence>
<dbReference type="Pfam" id="PF20431">
    <property type="entry name" value="E_motif"/>
    <property type="match status" value="1"/>
</dbReference>
<proteinExistence type="predicted"/>